<dbReference type="InterPro" id="IPR003000">
    <property type="entry name" value="Sirtuin"/>
</dbReference>
<dbReference type="PROSITE" id="PS50305">
    <property type="entry name" value="SIRTUIN"/>
    <property type="match status" value="1"/>
</dbReference>
<organism evidence="6 7">
    <name type="scientific">Solirubrobacter pauli</name>
    <dbReference type="NCBI Taxonomy" id="166793"/>
    <lineage>
        <taxon>Bacteria</taxon>
        <taxon>Bacillati</taxon>
        <taxon>Actinomycetota</taxon>
        <taxon>Thermoleophilia</taxon>
        <taxon>Solirubrobacterales</taxon>
        <taxon>Solirubrobacteraceae</taxon>
        <taxon>Solirubrobacter</taxon>
    </lineage>
</organism>
<feature type="active site" description="Proton acceptor" evidence="4">
    <location>
        <position position="119"/>
    </location>
</feature>
<dbReference type="Proteomes" id="UP000278962">
    <property type="component" value="Unassembled WGS sequence"/>
</dbReference>
<dbReference type="GO" id="GO:0070403">
    <property type="term" value="F:NAD+ binding"/>
    <property type="evidence" value="ECO:0007669"/>
    <property type="project" value="InterPro"/>
</dbReference>
<dbReference type="InterPro" id="IPR026591">
    <property type="entry name" value="Sirtuin_cat_small_dom_sf"/>
</dbReference>
<keyword evidence="4" id="KW-0479">Metal-binding</keyword>
<dbReference type="GO" id="GO:0017136">
    <property type="term" value="F:histone deacetylase activity, NAD-dependent"/>
    <property type="evidence" value="ECO:0007669"/>
    <property type="project" value="TreeGrafter"/>
</dbReference>
<dbReference type="Pfam" id="PF02146">
    <property type="entry name" value="SIR2"/>
    <property type="match status" value="1"/>
</dbReference>
<dbReference type="Gene3D" id="3.40.50.1220">
    <property type="entry name" value="TPP-binding domain"/>
    <property type="match status" value="1"/>
</dbReference>
<dbReference type="InterPro" id="IPR026590">
    <property type="entry name" value="Ssirtuin_cat_dom"/>
</dbReference>
<gene>
    <name evidence="6" type="ORF">C8N24_3620</name>
</gene>
<dbReference type="RefSeq" id="WP_121253293.1">
    <property type="nucleotide sequence ID" value="NZ_RBIL01000001.1"/>
</dbReference>
<name>A0A660LGI3_9ACTN</name>
<keyword evidence="2" id="KW-0808">Transferase</keyword>
<feature type="domain" description="Deacetylase sirtuin-type" evidence="5">
    <location>
        <begin position="1"/>
        <end position="255"/>
    </location>
</feature>
<evidence type="ECO:0000256" key="1">
    <source>
        <dbReference type="ARBA" id="ARBA00012928"/>
    </source>
</evidence>
<accession>A0A660LGI3</accession>
<dbReference type="EC" id="2.3.1.286" evidence="1"/>
<dbReference type="InterPro" id="IPR029035">
    <property type="entry name" value="DHS-like_NAD/FAD-binding_dom"/>
</dbReference>
<feature type="binding site" evidence="4">
    <location>
        <position position="127"/>
    </location>
    <ligand>
        <name>Zn(2+)</name>
        <dbReference type="ChEBI" id="CHEBI:29105"/>
    </ligand>
</feature>
<evidence type="ECO:0000313" key="6">
    <source>
        <dbReference type="EMBL" id="RKQ93749.1"/>
    </source>
</evidence>
<dbReference type="AlphaFoldDB" id="A0A660LGI3"/>
<dbReference type="NCBIfam" id="NF001753">
    <property type="entry name" value="PRK00481.1-3"/>
    <property type="match status" value="1"/>
</dbReference>
<dbReference type="SUPFAM" id="SSF52467">
    <property type="entry name" value="DHS-like NAD/FAD-binding domain"/>
    <property type="match status" value="1"/>
</dbReference>
<keyword evidence="3" id="KW-0520">NAD</keyword>
<evidence type="ECO:0000256" key="2">
    <source>
        <dbReference type="ARBA" id="ARBA00022679"/>
    </source>
</evidence>
<feature type="binding site" evidence="4">
    <location>
        <position position="130"/>
    </location>
    <ligand>
        <name>Zn(2+)</name>
        <dbReference type="ChEBI" id="CHEBI:29105"/>
    </ligand>
</feature>
<proteinExistence type="predicted"/>
<keyword evidence="4" id="KW-0862">Zinc</keyword>
<dbReference type="InterPro" id="IPR050134">
    <property type="entry name" value="NAD-dep_sirtuin_deacylases"/>
</dbReference>
<keyword evidence="7" id="KW-1185">Reference proteome</keyword>
<feature type="binding site" evidence="4">
    <location>
        <position position="155"/>
    </location>
    <ligand>
        <name>Zn(2+)</name>
        <dbReference type="ChEBI" id="CHEBI:29105"/>
    </ligand>
</feature>
<evidence type="ECO:0000256" key="3">
    <source>
        <dbReference type="ARBA" id="ARBA00023027"/>
    </source>
</evidence>
<dbReference type="GO" id="GO:0046872">
    <property type="term" value="F:metal ion binding"/>
    <property type="evidence" value="ECO:0007669"/>
    <property type="project" value="UniProtKB-KW"/>
</dbReference>
<reference evidence="6 7" key="1">
    <citation type="submission" date="2018-10" db="EMBL/GenBank/DDBJ databases">
        <title>Genomic Encyclopedia of Archaeal and Bacterial Type Strains, Phase II (KMG-II): from individual species to whole genera.</title>
        <authorList>
            <person name="Goeker M."/>
        </authorList>
    </citation>
    <scope>NUCLEOTIDE SEQUENCE [LARGE SCALE GENOMIC DNA]</scope>
    <source>
        <strain evidence="6 7">DSM 14954</strain>
    </source>
</reference>
<comment type="caution">
    <text evidence="6">The sequence shown here is derived from an EMBL/GenBank/DDBJ whole genome shotgun (WGS) entry which is preliminary data.</text>
</comment>
<dbReference type="Gene3D" id="3.30.1600.10">
    <property type="entry name" value="SIR2/SIRT2 'Small Domain"/>
    <property type="match status" value="1"/>
</dbReference>
<evidence type="ECO:0000313" key="7">
    <source>
        <dbReference type="Proteomes" id="UP000278962"/>
    </source>
</evidence>
<protein>
    <recommendedName>
        <fullName evidence="1">protein acetyllysine N-acetyltransferase</fullName>
        <ecNumber evidence="1">2.3.1.286</ecNumber>
    </recommendedName>
</protein>
<feature type="binding site" evidence="4">
    <location>
        <position position="153"/>
    </location>
    <ligand>
        <name>Zn(2+)</name>
        <dbReference type="ChEBI" id="CHEBI:29105"/>
    </ligand>
</feature>
<sequence length="255" mass="26936">MTGAEQLAELIRTSGPVVVLTGAGVSVPSGIPDFRTPQTGIWANVDPMEVAHISVWRRDPARFWSFYGQRFAALDGKEPNGAHRVLVELERRGLLTGVITQNIDGLHARAGTADPIEVHGSIRTASCLRCGATYTLAETRRRLEEEADGIPFCDCGAPLKPDVVLFGELLPESAINRATALASTAGLMLAVGSSLEVYPVAGLPADTLRAGGRLALVTMGPTPYDDEAAVKLSGDVVTELEAVLAALGDVERPRA</sequence>
<dbReference type="EMBL" id="RBIL01000001">
    <property type="protein sequence ID" value="RKQ93749.1"/>
    <property type="molecule type" value="Genomic_DNA"/>
</dbReference>
<dbReference type="OrthoDB" id="9800582at2"/>
<dbReference type="PANTHER" id="PTHR11085">
    <property type="entry name" value="NAD-DEPENDENT PROTEIN DEACYLASE SIRTUIN-5, MITOCHONDRIAL-RELATED"/>
    <property type="match status" value="1"/>
</dbReference>
<evidence type="ECO:0000259" key="5">
    <source>
        <dbReference type="PROSITE" id="PS50305"/>
    </source>
</evidence>
<evidence type="ECO:0000256" key="4">
    <source>
        <dbReference type="PROSITE-ProRule" id="PRU00236"/>
    </source>
</evidence>
<dbReference type="PANTHER" id="PTHR11085:SF4">
    <property type="entry name" value="NAD-DEPENDENT PROTEIN DEACYLASE"/>
    <property type="match status" value="1"/>
</dbReference>